<comment type="similarity">
    <text evidence="1 2">Belongs to the enoyl-CoA hydratase/isomerase family.</text>
</comment>
<accession>A0A6L3W2J8</accession>
<dbReference type="InterPro" id="IPR001753">
    <property type="entry name" value="Enoyl-CoA_hydra/iso"/>
</dbReference>
<dbReference type="EC" id="4.2.1.17" evidence="3"/>
<dbReference type="GO" id="GO:0004300">
    <property type="term" value="F:enoyl-CoA hydratase activity"/>
    <property type="evidence" value="ECO:0007669"/>
    <property type="project" value="UniProtKB-EC"/>
</dbReference>
<organism evidence="3 4">
    <name type="scientific">Actinomadura montaniterrae</name>
    <dbReference type="NCBI Taxonomy" id="1803903"/>
    <lineage>
        <taxon>Bacteria</taxon>
        <taxon>Bacillati</taxon>
        <taxon>Actinomycetota</taxon>
        <taxon>Actinomycetes</taxon>
        <taxon>Streptosporangiales</taxon>
        <taxon>Thermomonosporaceae</taxon>
        <taxon>Actinomadura</taxon>
    </lineage>
</organism>
<sequence length="264" mass="27974">MTRPADPGHGGEPGHARVQVDDQGIATLTITNARSLNVLSTPVIEDLRRALAGLRARAGVRVLVMRGSGEKAFIAGADIDEMAGLDGASGRAFISRLRALCDDLRDFPAPVIARLAGWCLGGGLEVALSCDLRIGGAGSRYGMPEVRLGIPSVIHAALLPRLIGASRATWLLLTGEDVDAATALDWGLIQKLAEPGELDAAVDGAARGLAALGPEAVRQQKRLLRSWEDVPLSQAMDESVTAFGEAFATGEPQRFMRAFHDRRR</sequence>
<reference evidence="3 4" key="1">
    <citation type="submission" date="2019-09" db="EMBL/GenBank/DDBJ databases">
        <title>Actinomadura physcomitrii sp. nov., a novel actinomycete isolated from moss [Physcomitrium sphaericum (Ludw) Fuernr].</title>
        <authorList>
            <person name="Liu C."/>
            <person name="Zhuang X."/>
        </authorList>
    </citation>
    <scope>NUCLEOTIDE SEQUENCE [LARGE SCALE GENOMIC DNA]</scope>
    <source>
        <strain evidence="3 4">CYP1-1B</strain>
    </source>
</reference>
<dbReference type="SUPFAM" id="SSF52096">
    <property type="entry name" value="ClpP/crotonase"/>
    <property type="match status" value="1"/>
</dbReference>
<proteinExistence type="inferred from homology"/>
<evidence type="ECO:0000256" key="1">
    <source>
        <dbReference type="ARBA" id="ARBA00005254"/>
    </source>
</evidence>
<dbReference type="GO" id="GO:0006635">
    <property type="term" value="P:fatty acid beta-oxidation"/>
    <property type="evidence" value="ECO:0007669"/>
    <property type="project" value="TreeGrafter"/>
</dbReference>
<dbReference type="Pfam" id="PF00378">
    <property type="entry name" value="ECH_1"/>
    <property type="match status" value="1"/>
</dbReference>
<name>A0A6L3W2J8_9ACTN</name>
<dbReference type="PANTHER" id="PTHR11941">
    <property type="entry name" value="ENOYL-COA HYDRATASE-RELATED"/>
    <property type="match status" value="1"/>
</dbReference>
<dbReference type="PROSITE" id="PS00166">
    <property type="entry name" value="ENOYL_COA_HYDRATASE"/>
    <property type="match status" value="1"/>
</dbReference>
<keyword evidence="4" id="KW-1185">Reference proteome</keyword>
<gene>
    <name evidence="3" type="ORF">F9B16_06320</name>
</gene>
<dbReference type="RefSeq" id="WP_151538983.1">
    <property type="nucleotide sequence ID" value="NZ_WBMR01000011.1"/>
</dbReference>
<comment type="caution">
    <text evidence="3">The sequence shown here is derived from an EMBL/GenBank/DDBJ whole genome shotgun (WGS) entry which is preliminary data.</text>
</comment>
<dbReference type="CDD" id="cd06558">
    <property type="entry name" value="crotonase-like"/>
    <property type="match status" value="1"/>
</dbReference>
<dbReference type="PANTHER" id="PTHR11941:SF171">
    <property type="entry name" value="SD19268P"/>
    <property type="match status" value="1"/>
</dbReference>
<dbReference type="OrthoDB" id="9807606at2"/>
<evidence type="ECO:0000313" key="3">
    <source>
        <dbReference type="EMBL" id="KAB2387797.1"/>
    </source>
</evidence>
<dbReference type="AlphaFoldDB" id="A0A6L3W2J8"/>
<dbReference type="EMBL" id="WBMR01000011">
    <property type="protein sequence ID" value="KAB2387797.1"/>
    <property type="molecule type" value="Genomic_DNA"/>
</dbReference>
<evidence type="ECO:0000256" key="2">
    <source>
        <dbReference type="RuleBase" id="RU003707"/>
    </source>
</evidence>
<dbReference type="Proteomes" id="UP000483004">
    <property type="component" value="Unassembled WGS sequence"/>
</dbReference>
<dbReference type="InterPro" id="IPR029045">
    <property type="entry name" value="ClpP/crotonase-like_dom_sf"/>
</dbReference>
<evidence type="ECO:0000313" key="4">
    <source>
        <dbReference type="Proteomes" id="UP000483004"/>
    </source>
</evidence>
<dbReference type="Gene3D" id="3.90.226.10">
    <property type="entry name" value="2-enoyl-CoA Hydratase, Chain A, domain 1"/>
    <property type="match status" value="1"/>
</dbReference>
<dbReference type="InterPro" id="IPR018376">
    <property type="entry name" value="Enoyl-CoA_hyd/isom_CS"/>
</dbReference>
<dbReference type="NCBIfam" id="NF004795">
    <property type="entry name" value="PRK06143.1"/>
    <property type="match status" value="1"/>
</dbReference>
<keyword evidence="3" id="KW-0456">Lyase</keyword>
<protein>
    <submittedName>
        <fullName evidence="3">Enoyl-CoA hydratase</fullName>
        <ecNumber evidence="3">4.2.1.17</ecNumber>
    </submittedName>
</protein>